<evidence type="ECO:0000259" key="15">
    <source>
        <dbReference type="Pfam" id="PF20656"/>
    </source>
</evidence>
<gene>
    <name evidence="17" type="ORF">BBAD15_g3563</name>
</gene>
<organism evidence="17 18">
    <name type="scientific">Beauveria bassiana D1-5</name>
    <dbReference type="NCBI Taxonomy" id="1245745"/>
    <lineage>
        <taxon>Eukaryota</taxon>
        <taxon>Fungi</taxon>
        <taxon>Dikarya</taxon>
        <taxon>Ascomycota</taxon>
        <taxon>Pezizomycotina</taxon>
        <taxon>Sordariomycetes</taxon>
        <taxon>Hypocreomycetidae</taxon>
        <taxon>Hypocreales</taxon>
        <taxon>Cordycipitaceae</taxon>
        <taxon>Beauveria</taxon>
    </lineage>
</organism>
<proteinExistence type="inferred from homology"/>
<dbReference type="GO" id="GO:0005777">
    <property type="term" value="C:peroxisome"/>
    <property type="evidence" value="ECO:0007669"/>
    <property type="project" value="UniProtKB-SubCell"/>
</dbReference>
<dbReference type="GO" id="GO:0006099">
    <property type="term" value="P:tricarboxylic acid cycle"/>
    <property type="evidence" value="ECO:0007669"/>
    <property type="project" value="UniProtKB-KW"/>
</dbReference>
<dbReference type="CDD" id="cd03131">
    <property type="entry name" value="GATase1_HTS"/>
    <property type="match status" value="1"/>
</dbReference>
<dbReference type="Pfam" id="PF20659">
    <property type="entry name" value="MS_C"/>
    <property type="match status" value="1"/>
</dbReference>
<evidence type="ECO:0000256" key="8">
    <source>
        <dbReference type="ARBA" id="ARBA00022605"/>
    </source>
</evidence>
<accession>A0A0A2WD52</accession>
<feature type="domain" description="Malate synthase N-terminal" evidence="15">
    <location>
        <begin position="303"/>
        <end position="364"/>
    </location>
</feature>
<dbReference type="FunFam" id="3.20.20.360:FF:000001">
    <property type="entry name" value="Malate synthase"/>
    <property type="match status" value="1"/>
</dbReference>
<dbReference type="NCBIfam" id="TIGR01344">
    <property type="entry name" value="malate_syn_A"/>
    <property type="match status" value="1"/>
</dbReference>
<keyword evidence="11" id="KW-0012">Acyltransferase</keyword>
<evidence type="ECO:0000256" key="10">
    <source>
        <dbReference type="ARBA" id="ARBA00023140"/>
    </source>
</evidence>
<dbReference type="FunFam" id="1.20.1220.12:FF:000001">
    <property type="entry name" value="Malate synthase"/>
    <property type="match status" value="1"/>
</dbReference>
<dbReference type="SUPFAM" id="SSF51645">
    <property type="entry name" value="Malate synthase G"/>
    <property type="match status" value="1"/>
</dbReference>
<dbReference type="InterPro" id="IPR019830">
    <property type="entry name" value="Malate_synthase_CS"/>
</dbReference>
<dbReference type="Pfam" id="PF20656">
    <property type="entry name" value="MS_N"/>
    <property type="match status" value="1"/>
</dbReference>
<dbReference type="InterPro" id="IPR005697">
    <property type="entry name" value="HST_MetA"/>
</dbReference>
<dbReference type="InterPro" id="IPR033752">
    <property type="entry name" value="MetA_family"/>
</dbReference>
<dbReference type="Gene3D" id="1.20.1220.12">
    <property type="entry name" value="Malate synthase, domain III"/>
    <property type="match status" value="1"/>
</dbReference>
<dbReference type="STRING" id="1245745.A0A0A2WD52"/>
<dbReference type="FunFam" id="3.40.50.880:FF:000004">
    <property type="entry name" value="Homoserine O-succinyltransferase"/>
    <property type="match status" value="1"/>
</dbReference>
<dbReference type="GO" id="GO:0006097">
    <property type="term" value="P:glyoxylate cycle"/>
    <property type="evidence" value="ECO:0007669"/>
    <property type="project" value="UniProtKB-KW"/>
</dbReference>
<comment type="similarity">
    <text evidence="3">Belongs to the malate synthase family.</text>
</comment>
<keyword evidence="7" id="KW-0816">Tricarboxylic acid cycle</keyword>
<dbReference type="AlphaFoldDB" id="A0A0A2WD52"/>
<dbReference type="InterPro" id="IPR048355">
    <property type="entry name" value="MS_C"/>
</dbReference>
<dbReference type="InterPro" id="IPR011076">
    <property type="entry name" value="Malate_synth_sf"/>
</dbReference>
<evidence type="ECO:0000256" key="6">
    <source>
        <dbReference type="ARBA" id="ARBA00022490"/>
    </source>
</evidence>
<feature type="active site" description="Proton acceptor" evidence="13">
    <location>
        <position position="459"/>
    </location>
</feature>
<dbReference type="InterPro" id="IPR048356">
    <property type="entry name" value="MS_N"/>
</dbReference>
<dbReference type="HOGENOM" id="CLU_342875_0_0_1"/>
<evidence type="ECO:0000256" key="12">
    <source>
        <dbReference type="ARBA" id="ARBA00047918"/>
    </source>
</evidence>
<feature type="domain" description="Malate synthase TIM barrel" evidence="14">
    <location>
        <begin position="455"/>
        <end position="700"/>
    </location>
</feature>
<comment type="subcellular location">
    <subcellularLocation>
        <location evidence="2">Cytoplasm</location>
    </subcellularLocation>
    <subcellularLocation>
        <location evidence="1">Peroxisome</location>
    </subcellularLocation>
</comment>
<keyword evidence="10" id="KW-0576">Peroxisome</keyword>
<protein>
    <recommendedName>
        <fullName evidence="4">malate synthase</fullName>
        <ecNumber evidence="4">2.3.3.9</ecNumber>
    </recommendedName>
</protein>
<evidence type="ECO:0000256" key="7">
    <source>
        <dbReference type="ARBA" id="ARBA00022532"/>
    </source>
</evidence>
<evidence type="ECO:0000256" key="2">
    <source>
        <dbReference type="ARBA" id="ARBA00004496"/>
    </source>
</evidence>
<keyword evidence="5" id="KW-0329">Glyoxylate bypass</keyword>
<evidence type="ECO:0000256" key="11">
    <source>
        <dbReference type="ARBA" id="ARBA00023315"/>
    </source>
</evidence>
<dbReference type="Pfam" id="PF01274">
    <property type="entry name" value="MS_TIM-barrel"/>
    <property type="match status" value="1"/>
</dbReference>
<dbReference type="GO" id="GO:0008899">
    <property type="term" value="F:homoserine O-succinyltransferase activity"/>
    <property type="evidence" value="ECO:0007669"/>
    <property type="project" value="InterPro"/>
</dbReference>
<dbReference type="GO" id="GO:0008652">
    <property type="term" value="P:amino acid biosynthetic process"/>
    <property type="evidence" value="ECO:0007669"/>
    <property type="project" value="UniProtKB-KW"/>
</dbReference>
<dbReference type="NCBIfam" id="TIGR01001">
    <property type="entry name" value="metA"/>
    <property type="match status" value="1"/>
</dbReference>
<dbReference type="InterPro" id="IPR006252">
    <property type="entry name" value="Malate_synthA"/>
</dbReference>
<feature type="domain" description="Malate synthase C-terminal" evidence="16">
    <location>
        <begin position="705"/>
        <end position="824"/>
    </location>
</feature>
<comment type="caution">
    <text evidence="17">The sequence shown here is derived from an EMBL/GenBank/DDBJ whole genome shotgun (WGS) entry which is preliminary data.</text>
</comment>
<dbReference type="Gene3D" id="3.20.20.360">
    <property type="entry name" value="Malate synthase, domain 3"/>
    <property type="match status" value="1"/>
</dbReference>
<reference evidence="17 18" key="1">
    <citation type="submission" date="2012-10" db="EMBL/GenBank/DDBJ databases">
        <title>Genome sequencing and analysis of entomopathogenic fungi Beauveria bassiana D1-5.</title>
        <authorList>
            <person name="Li Q."/>
            <person name="Wang L."/>
            <person name="Zhang Z."/>
            <person name="Wang Q."/>
            <person name="Ren J."/>
            <person name="Wang M."/>
            <person name="Xu W."/>
            <person name="Wang J."/>
            <person name="Lu Y."/>
            <person name="Du Q."/>
            <person name="Sun Z."/>
        </authorList>
    </citation>
    <scope>NUCLEOTIDE SEQUENCE [LARGE SCALE GENOMIC DNA]</scope>
    <source>
        <strain evidence="17 18">D1-5</strain>
    </source>
</reference>
<comment type="catalytic activity">
    <reaction evidence="12">
        <text>glyoxylate + acetyl-CoA + H2O = (S)-malate + CoA + H(+)</text>
        <dbReference type="Rhea" id="RHEA:18181"/>
        <dbReference type="ChEBI" id="CHEBI:15377"/>
        <dbReference type="ChEBI" id="CHEBI:15378"/>
        <dbReference type="ChEBI" id="CHEBI:15589"/>
        <dbReference type="ChEBI" id="CHEBI:36655"/>
        <dbReference type="ChEBI" id="CHEBI:57287"/>
        <dbReference type="ChEBI" id="CHEBI:57288"/>
        <dbReference type="EC" id="2.3.3.9"/>
    </reaction>
</comment>
<dbReference type="InterPro" id="IPR029062">
    <property type="entry name" value="Class_I_gatase-like"/>
</dbReference>
<evidence type="ECO:0000256" key="13">
    <source>
        <dbReference type="PIRSR" id="PIRSR601465-50"/>
    </source>
</evidence>
<evidence type="ECO:0000259" key="16">
    <source>
        <dbReference type="Pfam" id="PF20659"/>
    </source>
</evidence>
<feature type="active site" description="Proton donor" evidence="13">
    <location>
        <position position="740"/>
    </location>
</feature>
<evidence type="ECO:0000256" key="4">
    <source>
        <dbReference type="ARBA" id="ARBA00012636"/>
    </source>
</evidence>
<dbReference type="SUPFAM" id="SSF52317">
    <property type="entry name" value="Class I glutamine amidotransferase-like"/>
    <property type="match status" value="1"/>
</dbReference>
<dbReference type="CDD" id="cd00727">
    <property type="entry name" value="malate_synt_A"/>
    <property type="match status" value="1"/>
</dbReference>
<dbReference type="Proteomes" id="UP000030106">
    <property type="component" value="Unassembled WGS sequence"/>
</dbReference>
<evidence type="ECO:0000259" key="14">
    <source>
        <dbReference type="Pfam" id="PF01274"/>
    </source>
</evidence>
<dbReference type="PANTHER" id="PTHR42902:SF1">
    <property type="entry name" value="MALATE SYNTHASE 1-RELATED"/>
    <property type="match status" value="1"/>
</dbReference>
<dbReference type="GO" id="GO:0004474">
    <property type="term" value="F:malate synthase activity"/>
    <property type="evidence" value="ECO:0007669"/>
    <property type="project" value="UniProtKB-EC"/>
</dbReference>
<dbReference type="EMBL" id="ANFO01000249">
    <property type="protein sequence ID" value="KGQ11104.1"/>
    <property type="molecule type" value="Genomic_DNA"/>
</dbReference>
<dbReference type="EC" id="2.3.3.9" evidence="4"/>
<dbReference type="InterPro" id="IPR001465">
    <property type="entry name" value="Malate_synthase_TIM"/>
</dbReference>
<dbReference type="PANTHER" id="PTHR42902">
    <property type="entry name" value="MALATE SYNTHASE"/>
    <property type="match status" value="1"/>
</dbReference>
<evidence type="ECO:0000256" key="9">
    <source>
        <dbReference type="ARBA" id="ARBA00022679"/>
    </source>
</evidence>
<dbReference type="Gene3D" id="3.40.50.880">
    <property type="match status" value="1"/>
</dbReference>
<keyword evidence="9" id="KW-0808">Transferase</keyword>
<keyword evidence="6" id="KW-0963">Cytoplasm</keyword>
<dbReference type="Pfam" id="PF04204">
    <property type="entry name" value="HTS"/>
    <property type="match status" value="1"/>
</dbReference>
<evidence type="ECO:0000256" key="5">
    <source>
        <dbReference type="ARBA" id="ARBA00022435"/>
    </source>
</evidence>
<dbReference type="HAMAP" id="MF_00295">
    <property type="entry name" value="MetA_acyltransf"/>
    <property type="match status" value="1"/>
</dbReference>
<sequence length="826" mass="94015">MTSSRASNQEIRPLKVLILNLMPKKIETENQFLRLLSNSPLQVDIQLLRIDSRESRNTPSEHLNNFYCNFDDIKHDNYDGLIVTGAPLGLVEFNDVAYWPQIQQVLEWAKDHVTSTLFVCWAVQAALNILYGIPKQTRDEKLSGVYEHHVTQPHALLTRGFDDSFLAPHSRYADFPAQLIRDYTDLEIFAETEQGDAYLFGSRDKRIAFVTGHPEYDALTLSGEYFRDVDAGLQPEVPYNYFPGNDPAKKPHATWRSHGNLLFTNWLNYYVYQITPRARFTFGRLDGIRRRSNRMTQQTVSEELAFSQPFGEQEKQILTPEAVEFLSDLVGRFTPQRNKLLASRIAEQQAIDGGKLPDFNSETDSIRKSDWQIRGIPQDLLDRRVEITGPVERKMVINALNANVKVFMADFEDSLAPSWSKVIDGQINLRDAITGTISWTNEAGKIYQLKPDPAVLVCRVRGLHLPEKHVTWRGEAIPGSLFDFGLYFFHNVDALLAKGSGPYFYLPKTQSWQEAAWWSEVFSFTEDRFDLPRGTIKATLLIETLPAVFQMDEILHALKDHIVGLNCGRWDYIFSYIKTLKNHPDRVLPDRQSVTMDKPFLNAYSRLLIKTCHRRGAFAMGGMAAFIPSKDSARNEWVLNKVKADKEMEANNGHDGTWIAHPGLADTVGEVFGKALGERQNQLDISRSEDAPITAAQLLEPCPGERTEEGMRANIRVAVQYIEAWISGNGCVPIYGLMEDAATAEISRTSIWQWIHHQKTLSNGQTVTKALFRQMLAEEMLVIQDELGDQRFSQGRFDEAARLMEQITTSEELIDFLTLPGYRLLA</sequence>
<dbReference type="InterPro" id="IPR044856">
    <property type="entry name" value="Malate_synth_C_sf"/>
</dbReference>
<evidence type="ECO:0000256" key="3">
    <source>
        <dbReference type="ARBA" id="ARBA00006394"/>
    </source>
</evidence>
<keyword evidence="8" id="KW-0028">Amino-acid biosynthesis</keyword>
<dbReference type="InterPro" id="IPR046363">
    <property type="entry name" value="MS_N_TIM-barrel_dom"/>
</dbReference>
<evidence type="ECO:0000313" key="18">
    <source>
        <dbReference type="Proteomes" id="UP000030106"/>
    </source>
</evidence>
<evidence type="ECO:0000313" key="17">
    <source>
        <dbReference type="EMBL" id="KGQ11104.1"/>
    </source>
</evidence>
<name>A0A0A2WD52_BEABA</name>
<evidence type="ECO:0000256" key="1">
    <source>
        <dbReference type="ARBA" id="ARBA00004275"/>
    </source>
</evidence>
<dbReference type="PROSITE" id="PS00510">
    <property type="entry name" value="MALATE_SYNTHASE"/>
    <property type="match status" value="1"/>
</dbReference>